<protein>
    <submittedName>
        <fullName evidence="8">Uncharacterized protein</fullName>
    </submittedName>
</protein>
<sequence>MNEPKEEKTIPTSSVYGSKSKEGWTNSSGVDKDVSFMMDLDLELDTQWPFDQMFSATSNPTSPFQTFSPLWAFSDENNDDKANGNMAGSCSGGAGLYPRFLSYAVNPDAANDNMQASEDKRKPPQPVLSIKQIDYPDGAFIMKEKMTQALRHFKESSEQHVLAQVWAPVKNGGRYVLTTSGQPFVLDPNCNGLHQYRMVSIMYKFSVDGETDGVLGLPGRVFHQKLPEWTPNVQYYSSKEFPRLNHALNYNVRGTLALPVFENSGQLCIGVLELIMTNQKINYATEVDKVCKALEAVNLKSSEILDQSNTQICNEGRQNALVEILEILTVVCETHNLPLAQTWVPCRHRSVLAYGGGMKKSCSSIDGSCMGQVCMSTTDVAFYVVDAHMWGFREACAEHHLQKGQGVTGRAFALRNACFCSDITQFCKTEYPLVHYARMFGLTSCFAICLRSSHTGDDDYVLEFFLPPSITDIRDQQNLLDSLLATMKPHFRSLRNASGKELDLEWRSMEIFTASRDGKRELSPMSIPILGSAISSLSSSLRNGKMVHHGKEEQQLAGGYNSLNGGGEIDCNIGAQNVDTSETKKPGKKPEKKRGKAEKTISLEVLQQYFSGSLKDAAKSLGVCPTTMKRICRQHGISRWPSRKINKVNRSLSKLKRVIESVQGAEGTFTLTSLASSSVPADVNTVSWQARMNGLSPQDSPGSKLLELHDDKNEFLADKASALEHVDYSNQIINGRVSGNEGSHGSKALSGSREESNGTPTSHPSFHGSPPPVNQSSPTNNMVVSPAEDQYIEMEGPMKFPCQPTGEINLAAVFSTPDVFVSSQAPEPFNRMPIEDVGSSHDLKNMCPGGEGMLDERQQEHSWTNTQCSNAVLKDNKNSPPDQKPSFPARPEMKTITIKATYREDIIRFRVSLEAGIDILKQEVAKRLKLEIGTFEIKYLDDDHEWVLIACDADLLECVDISRSSSRNVIRLLVHDMMANLGSSCESSGE</sequence>
<accession>A0AAV3NR46</accession>
<evidence type="ECO:0000256" key="1">
    <source>
        <dbReference type="ARBA" id="ARBA00023015"/>
    </source>
</evidence>
<proteinExistence type="predicted"/>
<reference evidence="8 9" key="1">
    <citation type="submission" date="2024-01" db="EMBL/GenBank/DDBJ databases">
        <title>The complete chloroplast genome sequence of Lithospermum erythrorhizon: insights into the phylogenetic relationship among Boraginaceae species and the maternal lineages of purple gromwells.</title>
        <authorList>
            <person name="Okada T."/>
            <person name="Watanabe K."/>
        </authorList>
    </citation>
    <scope>NUCLEOTIDE SEQUENCE [LARGE SCALE GENOMIC DNA]</scope>
</reference>
<dbReference type="GO" id="GO:0003700">
    <property type="term" value="F:DNA-binding transcription factor activity"/>
    <property type="evidence" value="ECO:0007669"/>
    <property type="project" value="InterPro"/>
</dbReference>
<evidence type="ECO:0000313" key="8">
    <source>
        <dbReference type="EMBL" id="GAA0141849.1"/>
    </source>
</evidence>
<evidence type="ECO:0000256" key="3">
    <source>
        <dbReference type="ARBA" id="ARBA00023163"/>
    </source>
</evidence>
<evidence type="ECO:0000256" key="4">
    <source>
        <dbReference type="ARBA" id="ARBA00023242"/>
    </source>
</evidence>
<evidence type="ECO:0000259" key="7">
    <source>
        <dbReference type="PROSITE" id="PS51745"/>
    </source>
</evidence>
<feature type="region of interest" description="Disordered" evidence="5">
    <location>
        <begin position="573"/>
        <end position="597"/>
    </location>
</feature>
<keyword evidence="4" id="KW-0539">Nucleus</keyword>
<feature type="domain" description="PB1" evidence="7">
    <location>
        <begin position="895"/>
        <end position="977"/>
    </location>
</feature>
<dbReference type="Pfam" id="PF02042">
    <property type="entry name" value="RWP-RK"/>
    <property type="match status" value="1"/>
</dbReference>
<dbReference type="InterPro" id="IPR003035">
    <property type="entry name" value="RWP-RK_dom"/>
</dbReference>
<dbReference type="SUPFAM" id="SSF54277">
    <property type="entry name" value="CAD &amp; PB1 domains"/>
    <property type="match status" value="1"/>
</dbReference>
<dbReference type="EMBL" id="BAABME010000333">
    <property type="protein sequence ID" value="GAA0141849.1"/>
    <property type="molecule type" value="Genomic_DNA"/>
</dbReference>
<organism evidence="8 9">
    <name type="scientific">Lithospermum erythrorhizon</name>
    <name type="common">Purple gromwell</name>
    <name type="synonym">Lithospermum officinale var. erythrorhizon</name>
    <dbReference type="NCBI Taxonomy" id="34254"/>
    <lineage>
        <taxon>Eukaryota</taxon>
        <taxon>Viridiplantae</taxon>
        <taxon>Streptophyta</taxon>
        <taxon>Embryophyta</taxon>
        <taxon>Tracheophyta</taxon>
        <taxon>Spermatophyta</taxon>
        <taxon>Magnoliopsida</taxon>
        <taxon>eudicotyledons</taxon>
        <taxon>Gunneridae</taxon>
        <taxon>Pentapetalae</taxon>
        <taxon>asterids</taxon>
        <taxon>lamiids</taxon>
        <taxon>Boraginales</taxon>
        <taxon>Boraginaceae</taxon>
        <taxon>Boraginoideae</taxon>
        <taxon>Lithospermeae</taxon>
        <taxon>Lithospermum</taxon>
    </lineage>
</organism>
<dbReference type="AlphaFoldDB" id="A0AAV3NR46"/>
<dbReference type="InterPro" id="IPR053793">
    <property type="entry name" value="PB1-like"/>
</dbReference>
<dbReference type="PANTHER" id="PTHR32002:SF35">
    <property type="entry name" value="PROTEIN NLP6"/>
    <property type="match status" value="1"/>
</dbReference>
<feature type="compositionally biased region" description="Polar residues" evidence="5">
    <location>
        <begin position="10"/>
        <end position="29"/>
    </location>
</feature>
<keyword evidence="1" id="KW-0805">Transcription regulation</keyword>
<dbReference type="InterPro" id="IPR034891">
    <property type="entry name" value="PB1_NLP"/>
</dbReference>
<evidence type="ECO:0000313" key="9">
    <source>
        <dbReference type="Proteomes" id="UP001454036"/>
    </source>
</evidence>
<feature type="domain" description="RWP-RK" evidence="6">
    <location>
        <begin position="587"/>
        <end position="668"/>
    </location>
</feature>
<evidence type="ECO:0000256" key="2">
    <source>
        <dbReference type="ARBA" id="ARBA00023125"/>
    </source>
</evidence>
<dbReference type="Gene3D" id="3.10.20.90">
    <property type="entry name" value="Phosphatidylinositol 3-kinase Catalytic Subunit, Chain A, domain 1"/>
    <property type="match status" value="1"/>
</dbReference>
<dbReference type="Proteomes" id="UP001454036">
    <property type="component" value="Unassembled WGS sequence"/>
</dbReference>
<dbReference type="SMART" id="SM00666">
    <property type="entry name" value="PB1"/>
    <property type="match status" value="1"/>
</dbReference>
<dbReference type="Pfam" id="PF22922">
    <property type="entry name" value="GAF_NLP"/>
    <property type="match status" value="1"/>
</dbReference>
<evidence type="ECO:0000256" key="5">
    <source>
        <dbReference type="SAM" id="MobiDB-lite"/>
    </source>
</evidence>
<keyword evidence="2" id="KW-0238">DNA-binding</keyword>
<dbReference type="Pfam" id="PF00564">
    <property type="entry name" value="PB1"/>
    <property type="match status" value="1"/>
</dbReference>
<dbReference type="CDD" id="cd06407">
    <property type="entry name" value="PB1_NLP"/>
    <property type="match status" value="1"/>
</dbReference>
<keyword evidence="9" id="KW-1185">Reference proteome</keyword>
<feature type="region of interest" description="Disordered" evidence="5">
    <location>
        <begin position="1"/>
        <end position="30"/>
    </location>
</feature>
<dbReference type="InterPro" id="IPR055081">
    <property type="entry name" value="NLP1-9_GAF"/>
</dbReference>
<dbReference type="InterPro" id="IPR045012">
    <property type="entry name" value="NLP"/>
</dbReference>
<dbReference type="PROSITE" id="PS51519">
    <property type="entry name" value="RWP_RK"/>
    <property type="match status" value="1"/>
</dbReference>
<gene>
    <name evidence="8" type="ORF">LIER_02899</name>
</gene>
<comment type="caution">
    <text evidence="8">The sequence shown here is derived from an EMBL/GenBank/DDBJ whole genome shotgun (WGS) entry which is preliminary data.</text>
</comment>
<dbReference type="GO" id="GO:0003677">
    <property type="term" value="F:DNA binding"/>
    <property type="evidence" value="ECO:0007669"/>
    <property type="project" value="UniProtKB-KW"/>
</dbReference>
<evidence type="ECO:0000259" key="6">
    <source>
        <dbReference type="PROSITE" id="PS51519"/>
    </source>
</evidence>
<dbReference type="PANTHER" id="PTHR32002">
    <property type="entry name" value="PROTEIN NLP8"/>
    <property type="match status" value="1"/>
</dbReference>
<name>A0AAV3NR46_LITER</name>
<feature type="region of interest" description="Disordered" evidence="5">
    <location>
        <begin position="734"/>
        <end position="782"/>
    </location>
</feature>
<dbReference type="PROSITE" id="PS51745">
    <property type="entry name" value="PB1"/>
    <property type="match status" value="1"/>
</dbReference>
<dbReference type="InterPro" id="IPR000270">
    <property type="entry name" value="PB1_dom"/>
</dbReference>
<keyword evidence="3" id="KW-0804">Transcription</keyword>